<dbReference type="InterPro" id="IPR013766">
    <property type="entry name" value="Thioredoxin_domain"/>
</dbReference>
<gene>
    <name evidence="7" type="ORF">C8N43_0180</name>
</gene>
<dbReference type="GO" id="GO:0015036">
    <property type="term" value="F:disulfide oxidoreductase activity"/>
    <property type="evidence" value="ECO:0007669"/>
    <property type="project" value="UniProtKB-ARBA"/>
</dbReference>
<dbReference type="RefSeq" id="WP_107843824.1">
    <property type="nucleotide sequence ID" value="NZ_QBKS01000001.1"/>
</dbReference>
<dbReference type="Pfam" id="PF01323">
    <property type="entry name" value="DSBA"/>
    <property type="match status" value="1"/>
</dbReference>
<feature type="chain" id="PRO_5015773196" evidence="5">
    <location>
        <begin position="22"/>
        <end position="242"/>
    </location>
</feature>
<evidence type="ECO:0000256" key="5">
    <source>
        <dbReference type="SAM" id="SignalP"/>
    </source>
</evidence>
<dbReference type="EMBL" id="QBKS01000001">
    <property type="protein sequence ID" value="PTX55541.1"/>
    <property type="molecule type" value="Genomic_DNA"/>
</dbReference>
<organism evidence="7 8">
    <name type="scientific">Litoreibacter ponti</name>
    <dbReference type="NCBI Taxonomy" id="1510457"/>
    <lineage>
        <taxon>Bacteria</taxon>
        <taxon>Pseudomonadati</taxon>
        <taxon>Pseudomonadota</taxon>
        <taxon>Alphaproteobacteria</taxon>
        <taxon>Rhodobacterales</taxon>
        <taxon>Roseobacteraceae</taxon>
        <taxon>Litoreibacter</taxon>
    </lineage>
</organism>
<evidence type="ECO:0000256" key="2">
    <source>
        <dbReference type="ARBA" id="ARBA00023002"/>
    </source>
</evidence>
<dbReference type="PROSITE" id="PS00194">
    <property type="entry name" value="THIOREDOXIN_1"/>
    <property type="match status" value="1"/>
</dbReference>
<feature type="signal peptide" evidence="5">
    <location>
        <begin position="1"/>
        <end position="21"/>
    </location>
</feature>
<dbReference type="SUPFAM" id="SSF52833">
    <property type="entry name" value="Thioredoxin-like"/>
    <property type="match status" value="1"/>
</dbReference>
<dbReference type="AlphaFoldDB" id="A0A2T6BHK2"/>
<evidence type="ECO:0000256" key="4">
    <source>
        <dbReference type="ARBA" id="ARBA00023284"/>
    </source>
</evidence>
<name>A0A2T6BHK2_9RHOB</name>
<dbReference type="Proteomes" id="UP000243978">
    <property type="component" value="Unassembled WGS sequence"/>
</dbReference>
<reference evidence="7 8" key="1">
    <citation type="submission" date="2018-04" db="EMBL/GenBank/DDBJ databases">
        <title>Genomic Encyclopedia of Archaeal and Bacterial Type Strains, Phase II (KMG-II): from individual species to whole genera.</title>
        <authorList>
            <person name="Goeker M."/>
        </authorList>
    </citation>
    <scope>NUCLEOTIDE SEQUENCE [LARGE SCALE GENOMIC DNA]</scope>
    <source>
        <strain evidence="7 8">DSM 100977</strain>
    </source>
</reference>
<dbReference type="PANTHER" id="PTHR13887:SF14">
    <property type="entry name" value="DISULFIDE BOND FORMATION PROTEIN D"/>
    <property type="match status" value="1"/>
</dbReference>
<dbReference type="InterPro" id="IPR001853">
    <property type="entry name" value="DSBA-like_thioredoxin_dom"/>
</dbReference>
<accession>A0A2T6BHK2</accession>
<evidence type="ECO:0000256" key="3">
    <source>
        <dbReference type="ARBA" id="ARBA00023157"/>
    </source>
</evidence>
<proteinExistence type="predicted"/>
<comment type="caution">
    <text evidence="7">The sequence shown here is derived from an EMBL/GenBank/DDBJ whole genome shotgun (WGS) entry which is preliminary data.</text>
</comment>
<dbReference type="Gene3D" id="3.40.30.10">
    <property type="entry name" value="Glutaredoxin"/>
    <property type="match status" value="1"/>
</dbReference>
<dbReference type="OrthoDB" id="9780147at2"/>
<keyword evidence="2" id="KW-0560">Oxidoreductase</keyword>
<dbReference type="GO" id="GO:0016853">
    <property type="term" value="F:isomerase activity"/>
    <property type="evidence" value="ECO:0007669"/>
    <property type="project" value="UniProtKB-KW"/>
</dbReference>
<keyword evidence="1 5" id="KW-0732">Signal</keyword>
<keyword evidence="7" id="KW-0413">Isomerase</keyword>
<dbReference type="PANTHER" id="PTHR13887">
    <property type="entry name" value="GLUTATHIONE S-TRANSFERASE KAPPA"/>
    <property type="match status" value="1"/>
</dbReference>
<sequence>MTRFATTALALCLAATTAAPAQDLSDEALRDLILQTIRDNPEVVMEAIELLQARQEEEAAAAAQAVLSSNRDALERDPNAPVMGNPEGDVTIVEFFDYNCGYCRRVFGDVKKLVEGDDNVRIVMREWPILGEESVFAARASLASRKQGKYEEFHVALMENQGRANEATVMRIAKDLGMDTDQLRADMDAPEVVAHLQISQQLTQALGFNGTPAFVFGDELVPGAIQIEQMEALVADIRDQAG</sequence>
<feature type="domain" description="Thioredoxin" evidence="6">
    <location>
        <begin position="13"/>
        <end position="239"/>
    </location>
</feature>
<evidence type="ECO:0000313" key="8">
    <source>
        <dbReference type="Proteomes" id="UP000243978"/>
    </source>
</evidence>
<dbReference type="PROSITE" id="PS51352">
    <property type="entry name" value="THIOREDOXIN_2"/>
    <property type="match status" value="1"/>
</dbReference>
<keyword evidence="3" id="KW-1015">Disulfide bond</keyword>
<dbReference type="CDD" id="cd03023">
    <property type="entry name" value="DsbA_Com1_like"/>
    <property type="match status" value="1"/>
</dbReference>
<dbReference type="InterPro" id="IPR017937">
    <property type="entry name" value="Thioredoxin_CS"/>
</dbReference>
<evidence type="ECO:0000313" key="7">
    <source>
        <dbReference type="EMBL" id="PTX55541.1"/>
    </source>
</evidence>
<dbReference type="InterPro" id="IPR036249">
    <property type="entry name" value="Thioredoxin-like_sf"/>
</dbReference>
<keyword evidence="8" id="KW-1185">Reference proteome</keyword>
<keyword evidence="4" id="KW-0676">Redox-active center</keyword>
<evidence type="ECO:0000256" key="1">
    <source>
        <dbReference type="ARBA" id="ARBA00022729"/>
    </source>
</evidence>
<evidence type="ECO:0000259" key="6">
    <source>
        <dbReference type="PROSITE" id="PS51352"/>
    </source>
</evidence>
<protein>
    <submittedName>
        <fullName evidence="7">Protein-disulfide isomerase</fullName>
    </submittedName>
</protein>